<sequence length="239" mass="26885">MSGSRHNYLYLAGLACQAERYEDMIESMKQVVCLGGELSPDERNLLSAAYKMTTDSRRLSWKTVSTIEKKEQSSGRQTQLSLVSRCREKIEHELIHGCEEILELLTRQLIPAAISSEAQVFYLKMRGDYYRYLAEFLDVDRQGQNLAQRSLDAYTSAMTIATDHLSPASPVRLGLALNFAVYYKEIANSRSSACNIASQAVEDAMRIHGVLDETEFGCAALPIRLLQDNLSLWKLDMSA</sequence>
<dbReference type="Pfam" id="PF00244">
    <property type="entry name" value="14-3-3"/>
    <property type="match status" value="1"/>
</dbReference>
<dbReference type="PANTHER" id="PTHR18860">
    <property type="entry name" value="14-3-3 PROTEIN"/>
    <property type="match status" value="1"/>
</dbReference>
<dbReference type="SMART" id="SM00101">
    <property type="entry name" value="14_3_3"/>
    <property type="match status" value="1"/>
</dbReference>
<dbReference type="EMBL" id="JAWWNJ010000103">
    <property type="protein sequence ID" value="KAK6993136.1"/>
    <property type="molecule type" value="Genomic_DNA"/>
</dbReference>
<feature type="site" description="Interaction with phosphoserine on interacting protein" evidence="2">
    <location>
        <position position="131"/>
    </location>
</feature>
<protein>
    <submittedName>
        <fullName evidence="5">14-3-3 protein</fullName>
    </submittedName>
</protein>
<feature type="domain" description="14-3-3" evidence="3">
    <location>
        <begin position="5"/>
        <end position="239"/>
    </location>
</feature>
<evidence type="ECO:0000256" key="1">
    <source>
        <dbReference type="ARBA" id="ARBA00006141"/>
    </source>
</evidence>
<organism evidence="5 6">
    <name type="scientific">Favolaschia claudopus</name>
    <dbReference type="NCBI Taxonomy" id="2862362"/>
    <lineage>
        <taxon>Eukaryota</taxon>
        <taxon>Fungi</taxon>
        <taxon>Dikarya</taxon>
        <taxon>Basidiomycota</taxon>
        <taxon>Agaricomycotina</taxon>
        <taxon>Agaricomycetes</taxon>
        <taxon>Agaricomycetidae</taxon>
        <taxon>Agaricales</taxon>
        <taxon>Marasmiineae</taxon>
        <taxon>Mycenaceae</taxon>
        <taxon>Favolaschia</taxon>
    </lineage>
</organism>
<evidence type="ECO:0000313" key="5">
    <source>
        <dbReference type="EMBL" id="KAK7029331.1"/>
    </source>
</evidence>
<accession>A0AAW0BT86</accession>
<dbReference type="PIRSF" id="PIRSF000868">
    <property type="entry name" value="14-3-3"/>
    <property type="match status" value="1"/>
</dbReference>
<dbReference type="EMBL" id="JAWWNJ010000027">
    <property type="protein sequence ID" value="KAK7029331.1"/>
    <property type="molecule type" value="Genomic_DNA"/>
</dbReference>
<dbReference type="PRINTS" id="PR00305">
    <property type="entry name" value="1433ZETA"/>
</dbReference>
<dbReference type="AlphaFoldDB" id="A0AAW0BT86"/>
<dbReference type="InterPro" id="IPR023410">
    <property type="entry name" value="14-3-3_domain"/>
</dbReference>
<dbReference type="PROSITE" id="PS51257">
    <property type="entry name" value="PROKAR_LIPOPROTEIN"/>
    <property type="match status" value="1"/>
</dbReference>
<gene>
    <name evidence="4" type="ORF">R3P38DRAFT_112877</name>
    <name evidence="5" type="ORF">R3P38DRAFT_913073</name>
</gene>
<dbReference type="InterPro" id="IPR036815">
    <property type="entry name" value="14-3-3_dom_sf"/>
</dbReference>
<evidence type="ECO:0000313" key="4">
    <source>
        <dbReference type="EMBL" id="KAK6993136.1"/>
    </source>
</evidence>
<dbReference type="InterPro" id="IPR000308">
    <property type="entry name" value="14-3-3"/>
</dbReference>
<proteinExistence type="inferred from homology"/>
<reference evidence="5 6" key="1">
    <citation type="journal article" date="2024" name="J Genomics">
        <title>Draft genome sequencing and assembly of Favolaschia claudopus CIRM-BRFM 2984 isolated from oak limbs.</title>
        <authorList>
            <person name="Navarro D."/>
            <person name="Drula E."/>
            <person name="Chaduli D."/>
            <person name="Cazenave R."/>
            <person name="Ahrendt S."/>
            <person name="Wang J."/>
            <person name="Lipzen A."/>
            <person name="Daum C."/>
            <person name="Barry K."/>
            <person name="Grigoriev I.V."/>
            <person name="Favel A."/>
            <person name="Rosso M.N."/>
            <person name="Martin F."/>
        </authorList>
    </citation>
    <scope>NUCLEOTIDE SEQUENCE [LARGE SCALE GENOMIC DNA]</scope>
    <source>
        <strain evidence="5 6">CIRM-BRFM 2984</strain>
    </source>
</reference>
<evidence type="ECO:0000256" key="2">
    <source>
        <dbReference type="PIRSR" id="PIRSR000868-1"/>
    </source>
</evidence>
<name>A0AAW0BT86_9AGAR</name>
<dbReference type="CDD" id="cd08774">
    <property type="entry name" value="14-3-3"/>
    <property type="match status" value="1"/>
</dbReference>
<evidence type="ECO:0000259" key="3">
    <source>
        <dbReference type="SMART" id="SM00101"/>
    </source>
</evidence>
<comment type="similarity">
    <text evidence="1">Belongs to the 14-3-3 family.</text>
</comment>
<dbReference type="SUPFAM" id="SSF48445">
    <property type="entry name" value="14-3-3 protein"/>
    <property type="match status" value="1"/>
</dbReference>
<feature type="site" description="Interaction with phosphoserine on interacting protein" evidence="2">
    <location>
        <position position="58"/>
    </location>
</feature>
<keyword evidence="6" id="KW-1185">Reference proteome</keyword>
<evidence type="ECO:0000313" key="6">
    <source>
        <dbReference type="Proteomes" id="UP001362999"/>
    </source>
</evidence>
<dbReference type="Gene3D" id="1.20.190.20">
    <property type="entry name" value="14-3-3 domain"/>
    <property type="match status" value="1"/>
</dbReference>
<comment type="caution">
    <text evidence="5">The sequence shown here is derived from an EMBL/GenBank/DDBJ whole genome shotgun (WGS) entry which is preliminary data.</text>
</comment>
<dbReference type="Proteomes" id="UP001362999">
    <property type="component" value="Unassembled WGS sequence"/>
</dbReference>